<dbReference type="EMBL" id="AP013066">
    <property type="protein sequence ID" value="BAN34524.1"/>
    <property type="molecule type" value="Genomic_DNA"/>
</dbReference>
<dbReference type="STRING" id="1163617.SCD_n00682"/>
<dbReference type="InterPro" id="IPR031939">
    <property type="entry name" value="Adhesin_E-like"/>
</dbReference>
<dbReference type="AlphaFoldDB" id="S6AJ01"/>
<organism evidence="2 3">
    <name type="scientific">Sulfuricella denitrificans (strain DSM 22764 / NBRC 105220 / skB26)</name>
    <dbReference type="NCBI Taxonomy" id="1163617"/>
    <lineage>
        <taxon>Bacteria</taxon>
        <taxon>Pseudomonadati</taxon>
        <taxon>Pseudomonadota</taxon>
        <taxon>Betaproteobacteria</taxon>
        <taxon>Nitrosomonadales</taxon>
        <taxon>Sulfuricellaceae</taxon>
        <taxon>Sulfuricella</taxon>
    </lineage>
</organism>
<sequence length="164" mass="18561">MTALNKIERHAFHTYPLLQKAKRLAVLLALTAYIPAYAAEEWLTIPTSSDNITFSIDKVNLERSGKVVKFWEKIVYLQPTVKDETSGRMIKEKKMRRIMNCAERTQGLLHGVTYSDQGKFITSLSLDEDKTSMTAIPHNTVAETEFEIVCANIPRQAGLVAYPK</sequence>
<dbReference type="KEGG" id="sdr:SCD_n00682"/>
<dbReference type="HOGENOM" id="CLU_1651268_0_0_4"/>
<dbReference type="Pfam" id="PF16747">
    <property type="entry name" value="Adhesin_E"/>
    <property type="match status" value="1"/>
</dbReference>
<feature type="domain" description="Surface-adhesin protein E-like" evidence="1">
    <location>
        <begin position="42"/>
        <end position="151"/>
    </location>
</feature>
<name>S6AJ01_SULDS</name>
<dbReference type="OrthoDB" id="8561369at2"/>
<keyword evidence="3" id="KW-1185">Reference proteome</keyword>
<proteinExistence type="predicted"/>
<evidence type="ECO:0000313" key="2">
    <source>
        <dbReference type="EMBL" id="BAN34524.1"/>
    </source>
</evidence>
<dbReference type="Proteomes" id="UP000015559">
    <property type="component" value="Chromosome"/>
</dbReference>
<evidence type="ECO:0000259" key="1">
    <source>
        <dbReference type="Pfam" id="PF16747"/>
    </source>
</evidence>
<dbReference type="RefSeq" id="WP_009206528.1">
    <property type="nucleotide sequence ID" value="NC_022357.1"/>
</dbReference>
<evidence type="ECO:0000313" key="3">
    <source>
        <dbReference type="Proteomes" id="UP000015559"/>
    </source>
</evidence>
<reference evidence="2 3" key="1">
    <citation type="journal article" date="2012" name="Appl. Environ. Microbiol.">
        <title>Draft genome sequence of a psychrotolerant sulfur-oxidizing bacterium, Sulfuricella denitrificans skB26, and proteomic insights into cold adaptation.</title>
        <authorList>
            <person name="Watanabe T."/>
            <person name="Kojima H."/>
            <person name="Fukui M."/>
        </authorList>
    </citation>
    <scope>NUCLEOTIDE SEQUENCE [LARGE SCALE GENOMIC DNA]</scope>
    <source>
        <strain evidence="3">skB26</strain>
    </source>
</reference>
<protein>
    <recommendedName>
        <fullName evidence="1">Surface-adhesin protein E-like domain-containing protein</fullName>
    </recommendedName>
</protein>
<accession>S6AJ01</accession>
<gene>
    <name evidence="2" type="ORF">SCD_n00682</name>
</gene>